<evidence type="ECO:0000313" key="2">
    <source>
        <dbReference type="Proteomes" id="UP001140949"/>
    </source>
</evidence>
<organism evidence="1 2">
    <name type="scientific">Iris pallida</name>
    <name type="common">Sweet iris</name>
    <dbReference type="NCBI Taxonomy" id="29817"/>
    <lineage>
        <taxon>Eukaryota</taxon>
        <taxon>Viridiplantae</taxon>
        <taxon>Streptophyta</taxon>
        <taxon>Embryophyta</taxon>
        <taxon>Tracheophyta</taxon>
        <taxon>Spermatophyta</taxon>
        <taxon>Magnoliopsida</taxon>
        <taxon>Liliopsida</taxon>
        <taxon>Asparagales</taxon>
        <taxon>Iridaceae</taxon>
        <taxon>Iridoideae</taxon>
        <taxon>Irideae</taxon>
        <taxon>Iris</taxon>
    </lineage>
</organism>
<dbReference type="AlphaFoldDB" id="A0AAX6DIK7"/>
<sequence>MASTTGHPDFSFFVFPKPPKLSSIKPSPFFSPHTPFSSHHSQTHFP</sequence>
<dbReference type="EMBL" id="JANAVB010044233">
    <property type="protein sequence ID" value="KAJ6791571.1"/>
    <property type="molecule type" value="Genomic_DNA"/>
</dbReference>
<reference evidence="1" key="1">
    <citation type="journal article" date="2023" name="GigaByte">
        <title>Genome assembly of the bearded iris, Iris pallida Lam.</title>
        <authorList>
            <person name="Bruccoleri R.E."/>
            <person name="Oakeley E.J."/>
            <person name="Faust A.M.E."/>
            <person name="Altorfer M."/>
            <person name="Dessus-Babus S."/>
            <person name="Burckhardt D."/>
            <person name="Oertli M."/>
            <person name="Naumann U."/>
            <person name="Petersen F."/>
            <person name="Wong J."/>
        </authorList>
    </citation>
    <scope>NUCLEOTIDE SEQUENCE</scope>
    <source>
        <strain evidence="1">GSM-AAB239-AS_SAM_17_03QT</strain>
    </source>
</reference>
<reference evidence="1" key="2">
    <citation type="submission" date="2023-04" db="EMBL/GenBank/DDBJ databases">
        <authorList>
            <person name="Bruccoleri R.E."/>
            <person name="Oakeley E.J."/>
            <person name="Faust A.-M."/>
            <person name="Dessus-Babus S."/>
            <person name="Altorfer M."/>
            <person name="Burckhardt D."/>
            <person name="Oertli M."/>
            <person name="Naumann U."/>
            <person name="Petersen F."/>
            <person name="Wong J."/>
        </authorList>
    </citation>
    <scope>NUCLEOTIDE SEQUENCE</scope>
    <source>
        <strain evidence="1">GSM-AAB239-AS_SAM_17_03QT</strain>
        <tissue evidence="1">Leaf</tissue>
    </source>
</reference>
<evidence type="ECO:0000313" key="1">
    <source>
        <dbReference type="EMBL" id="KAJ6791571.1"/>
    </source>
</evidence>
<dbReference type="Proteomes" id="UP001140949">
    <property type="component" value="Unassembled WGS sequence"/>
</dbReference>
<gene>
    <name evidence="1" type="ORF">M6B38_245200</name>
</gene>
<name>A0AAX6DIK7_IRIPA</name>
<proteinExistence type="predicted"/>
<keyword evidence="2" id="KW-1185">Reference proteome</keyword>
<comment type="caution">
    <text evidence="1">The sequence shown here is derived from an EMBL/GenBank/DDBJ whole genome shotgun (WGS) entry which is preliminary data.</text>
</comment>
<accession>A0AAX6DIK7</accession>
<protein>
    <submittedName>
        <fullName evidence="1">Wiskott-Aldrich syndrome protein family member 2</fullName>
    </submittedName>
</protein>